<dbReference type="Proteomes" id="UP000663868">
    <property type="component" value="Unassembled WGS sequence"/>
</dbReference>
<dbReference type="EMBL" id="CAJOAZ010005623">
    <property type="protein sequence ID" value="CAF4107006.1"/>
    <property type="molecule type" value="Genomic_DNA"/>
</dbReference>
<gene>
    <name evidence="4" type="ORF">BJG266_LOCUS27457</name>
    <name evidence="1" type="ORF">IZO911_LOCUS15502</name>
    <name evidence="2" type="ORF">JYZ213_LOCUS14383</name>
    <name evidence="6" type="ORF">KXQ929_LOCUS22965</name>
    <name evidence="7" type="ORF">OKA104_LOCUS27156</name>
    <name evidence="8" type="ORF">OXD698_LOCUS35735</name>
    <name evidence="5" type="ORF">QVE165_LOCUS34693</name>
    <name evidence="3" type="ORF">VCS650_LOCUS24598</name>
</gene>
<evidence type="ECO:0000313" key="5">
    <source>
        <dbReference type="EMBL" id="CAF1363583.1"/>
    </source>
</evidence>
<dbReference type="EMBL" id="CAJNOG010000119">
    <property type="protein sequence ID" value="CAF0970838.1"/>
    <property type="molecule type" value="Genomic_DNA"/>
</dbReference>
<dbReference type="EMBL" id="CAJOBB010001789">
    <property type="protein sequence ID" value="CAF3903820.1"/>
    <property type="molecule type" value="Genomic_DNA"/>
</dbReference>
<dbReference type="EMBL" id="CAJNON010000304">
    <property type="protein sequence ID" value="CAF1182942.1"/>
    <property type="molecule type" value="Genomic_DNA"/>
</dbReference>
<organism evidence="3 10">
    <name type="scientific">Adineta steineri</name>
    <dbReference type="NCBI Taxonomy" id="433720"/>
    <lineage>
        <taxon>Eukaryota</taxon>
        <taxon>Metazoa</taxon>
        <taxon>Spiralia</taxon>
        <taxon>Gnathifera</taxon>
        <taxon>Rotifera</taxon>
        <taxon>Eurotatoria</taxon>
        <taxon>Bdelloidea</taxon>
        <taxon>Adinetida</taxon>
        <taxon>Adinetidae</taxon>
        <taxon>Adineta</taxon>
    </lineage>
</organism>
<evidence type="ECO:0000313" key="9">
    <source>
        <dbReference type="Proteomes" id="UP000663832"/>
    </source>
</evidence>
<dbReference type="EMBL" id="CAJNOM010000329">
    <property type="protein sequence ID" value="CAF1363583.1"/>
    <property type="molecule type" value="Genomic_DNA"/>
</dbReference>
<evidence type="ECO:0000313" key="4">
    <source>
        <dbReference type="EMBL" id="CAF1211353.1"/>
    </source>
</evidence>
<sequence>MVSGMNNAGTNYHNTCAVACPGFGYGVYFSNNNTHAFPSASTTTCSSITTDPTSCRYSSLGTGDTIGDADPCDAPNNNYYCCCK</sequence>
<evidence type="ECO:0000313" key="3">
    <source>
        <dbReference type="EMBL" id="CAF1182942.1"/>
    </source>
</evidence>
<dbReference type="Proteomes" id="UP000663891">
    <property type="component" value="Unassembled WGS sequence"/>
</dbReference>
<evidence type="ECO:0000313" key="2">
    <source>
        <dbReference type="EMBL" id="CAF0970838.1"/>
    </source>
</evidence>
<protein>
    <submittedName>
        <fullName evidence="3">Uncharacterized protein</fullName>
    </submittedName>
</protein>
<dbReference type="EMBL" id="CAJNOI010000254">
    <property type="protein sequence ID" value="CAF1211353.1"/>
    <property type="molecule type" value="Genomic_DNA"/>
</dbReference>
<dbReference type="Proteomes" id="UP000663877">
    <property type="component" value="Unassembled WGS sequence"/>
</dbReference>
<name>A0A814V4I1_9BILA</name>
<dbReference type="EMBL" id="CAJNOE010000134">
    <property type="protein sequence ID" value="CAF0960297.1"/>
    <property type="molecule type" value="Genomic_DNA"/>
</dbReference>
<dbReference type="EMBL" id="CAJOAY010002459">
    <property type="protein sequence ID" value="CAF3954457.1"/>
    <property type="molecule type" value="Genomic_DNA"/>
</dbReference>
<comment type="caution">
    <text evidence="3">The sequence shown here is derived from an EMBL/GenBank/DDBJ whole genome shotgun (WGS) entry which is preliminary data.</text>
</comment>
<evidence type="ECO:0000313" key="8">
    <source>
        <dbReference type="EMBL" id="CAF4107006.1"/>
    </source>
</evidence>
<keyword evidence="9" id="KW-1185">Reference proteome</keyword>
<dbReference type="Proteomes" id="UP000663860">
    <property type="component" value="Unassembled WGS sequence"/>
</dbReference>
<evidence type="ECO:0000313" key="1">
    <source>
        <dbReference type="EMBL" id="CAF0960297.1"/>
    </source>
</evidence>
<evidence type="ECO:0000313" key="10">
    <source>
        <dbReference type="Proteomes" id="UP000663891"/>
    </source>
</evidence>
<dbReference type="Proteomes" id="UP000663844">
    <property type="component" value="Unassembled WGS sequence"/>
</dbReference>
<dbReference type="Proteomes" id="UP000663832">
    <property type="component" value="Unassembled WGS sequence"/>
</dbReference>
<accession>A0A814V4I1</accession>
<dbReference type="OrthoDB" id="10282458at2759"/>
<proteinExistence type="predicted"/>
<dbReference type="AlphaFoldDB" id="A0A814V4I1"/>
<dbReference type="Proteomes" id="UP000663845">
    <property type="component" value="Unassembled WGS sequence"/>
</dbReference>
<reference evidence="3" key="1">
    <citation type="submission" date="2021-02" db="EMBL/GenBank/DDBJ databases">
        <authorList>
            <person name="Nowell W R."/>
        </authorList>
    </citation>
    <scope>NUCLEOTIDE SEQUENCE</scope>
</reference>
<evidence type="ECO:0000313" key="6">
    <source>
        <dbReference type="EMBL" id="CAF3903820.1"/>
    </source>
</evidence>
<evidence type="ECO:0000313" key="7">
    <source>
        <dbReference type="EMBL" id="CAF3954457.1"/>
    </source>
</evidence>
<dbReference type="Proteomes" id="UP000663881">
    <property type="component" value="Unassembled WGS sequence"/>
</dbReference>